<dbReference type="Gene3D" id="3.90.1150.10">
    <property type="entry name" value="Aspartate Aminotransferase, domain 1"/>
    <property type="match status" value="1"/>
</dbReference>
<protein>
    <submittedName>
        <fullName evidence="6">UDP-4-amino-4, 6-dideoxy-N-acetyl-beta-L-altrosamine transaminase</fullName>
        <ecNumber evidence="6">2.6.1.92</ecNumber>
    </submittedName>
</protein>
<comment type="similarity">
    <text evidence="2 5">Belongs to the DegT/DnrJ/EryC1 family.</text>
</comment>
<gene>
    <name evidence="6" type="primary">pseC</name>
    <name evidence="6" type="ORF">L0Y14_02430</name>
</gene>
<dbReference type="RefSeq" id="WP_005962881.1">
    <property type="nucleotide sequence ID" value="NZ_CP090569.1"/>
</dbReference>
<accession>A0A9J6ZZK6</accession>
<sequence length="384" mass="41682">MIPYGHQSLDESDIDAVADVLRSDWLTQGPMAPRFGRAVADYCGAAYGVAMSSATAGLHLACLALGLGPGERLWSSPISFVASANCGRYCGAEVDFVDVEPASGNLSIDALERKLELAEQQGRLPKVLVTVHFAGQPVDLAGIDRLRVQYGFKLIEDAAHALGAGFADSRIGDCHYSDATVFSFHPVKPITSGEGGVLTTNDPELATQVGRLLSHGISRDPALMQGESDGPWYYQQVELGYNYRMNDIQAALGLSQLQRLDQFVARRRALAERYERLLAGLPLTPLARLPGRQSGWHLYVVRLDAGAGITRRQLFEAMRAAGIGVQVHYIPIHLQPYYRDQGFAEGDLPGAEAFYQSVLTLPLYPGLSEVQQDEVVEALQQALA</sequence>
<feature type="active site" description="Proton acceptor" evidence="3">
    <location>
        <position position="188"/>
    </location>
</feature>
<dbReference type="PANTHER" id="PTHR30244">
    <property type="entry name" value="TRANSAMINASE"/>
    <property type="match status" value="1"/>
</dbReference>
<feature type="modified residue" description="N6-(pyridoxal phosphate)lysine" evidence="4">
    <location>
        <position position="188"/>
    </location>
</feature>
<name>A0A9J6ZZK6_9GAMM</name>
<evidence type="ECO:0000313" key="6">
    <source>
        <dbReference type="EMBL" id="USF88119.1"/>
    </source>
</evidence>
<dbReference type="NCBIfam" id="TIGR03588">
    <property type="entry name" value="PseC"/>
    <property type="match status" value="1"/>
</dbReference>
<dbReference type="GO" id="GO:0030170">
    <property type="term" value="F:pyridoxal phosphate binding"/>
    <property type="evidence" value="ECO:0007669"/>
    <property type="project" value="TreeGrafter"/>
</dbReference>
<dbReference type="KEGG" id="eps:L0Y14_02430"/>
<dbReference type="AlphaFoldDB" id="A0A9J6ZZK6"/>
<dbReference type="CDD" id="cd00616">
    <property type="entry name" value="AHBA_syn"/>
    <property type="match status" value="1"/>
</dbReference>
<evidence type="ECO:0000256" key="5">
    <source>
        <dbReference type="RuleBase" id="RU004508"/>
    </source>
</evidence>
<keyword evidence="1 4" id="KW-0663">Pyridoxal phosphate</keyword>
<dbReference type="GO" id="GO:0008483">
    <property type="term" value="F:transaminase activity"/>
    <property type="evidence" value="ECO:0007669"/>
    <property type="project" value="UniProtKB-KW"/>
</dbReference>
<dbReference type="EMBL" id="CP090569">
    <property type="protein sequence ID" value="USF88119.1"/>
    <property type="molecule type" value="Genomic_DNA"/>
</dbReference>
<organism evidence="6 7">
    <name type="scientific">Candidatus Endoriftia persephonae</name>
    <dbReference type="NCBI Taxonomy" id="393765"/>
    <lineage>
        <taxon>Bacteria</taxon>
        <taxon>Pseudomonadati</taxon>
        <taxon>Pseudomonadota</taxon>
        <taxon>Gammaproteobacteria</taxon>
        <taxon>Chromatiales</taxon>
        <taxon>Sedimenticolaceae</taxon>
        <taxon>Candidatus Endoriftia</taxon>
    </lineage>
</organism>
<dbReference type="InterPro" id="IPR020026">
    <property type="entry name" value="PseC"/>
</dbReference>
<dbReference type="SUPFAM" id="SSF53383">
    <property type="entry name" value="PLP-dependent transferases"/>
    <property type="match status" value="1"/>
</dbReference>
<dbReference type="InterPro" id="IPR015422">
    <property type="entry name" value="PyrdxlP-dep_Trfase_small"/>
</dbReference>
<dbReference type="InterPro" id="IPR000653">
    <property type="entry name" value="DegT/StrS_aminotransferase"/>
</dbReference>
<evidence type="ECO:0000256" key="4">
    <source>
        <dbReference type="PIRSR" id="PIRSR000390-2"/>
    </source>
</evidence>
<evidence type="ECO:0000256" key="1">
    <source>
        <dbReference type="ARBA" id="ARBA00022898"/>
    </source>
</evidence>
<dbReference type="Pfam" id="PF01041">
    <property type="entry name" value="DegT_DnrJ_EryC1"/>
    <property type="match status" value="1"/>
</dbReference>
<proteinExistence type="inferred from homology"/>
<dbReference type="Proteomes" id="UP001056649">
    <property type="component" value="Chromosome"/>
</dbReference>
<keyword evidence="6" id="KW-0808">Transferase</keyword>
<dbReference type="PIRSF" id="PIRSF000390">
    <property type="entry name" value="PLP_StrS"/>
    <property type="match status" value="1"/>
</dbReference>
<reference evidence="6" key="1">
    <citation type="journal article" date="2022" name="Mol. Ecol. Resour.">
        <title>The complete and closed genome of the facultative generalist Candidatus Endoriftia persephone from deep-sea hydrothermal vents.</title>
        <authorList>
            <person name="de Oliveira A.L."/>
            <person name="Srivastava A."/>
            <person name="Espada-Hinojosa S."/>
            <person name="Bright M."/>
        </authorList>
    </citation>
    <scope>NUCLEOTIDE SEQUENCE</scope>
    <source>
        <strain evidence="6">Tica-EPR-9o50.N</strain>
    </source>
</reference>
<evidence type="ECO:0000313" key="7">
    <source>
        <dbReference type="Proteomes" id="UP001056649"/>
    </source>
</evidence>
<keyword evidence="7" id="KW-1185">Reference proteome</keyword>
<keyword evidence="6" id="KW-0032">Aminotransferase</keyword>
<dbReference type="InterPro" id="IPR015424">
    <property type="entry name" value="PyrdxlP-dep_Trfase"/>
</dbReference>
<dbReference type="PANTHER" id="PTHR30244:SF34">
    <property type="entry name" value="DTDP-4-AMINO-4,6-DIDEOXYGALACTOSE TRANSAMINASE"/>
    <property type="match status" value="1"/>
</dbReference>
<evidence type="ECO:0000256" key="3">
    <source>
        <dbReference type="PIRSR" id="PIRSR000390-1"/>
    </source>
</evidence>
<dbReference type="InterPro" id="IPR015421">
    <property type="entry name" value="PyrdxlP-dep_Trfase_major"/>
</dbReference>
<dbReference type="EC" id="2.6.1.92" evidence="6"/>
<dbReference type="Gene3D" id="3.40.640.10">
    <property type="entry name" value="Type I PLP-dependent aspartate aminotransferase-like (Major domain)"/>
    <property type="match status" value="1"/>
</dbReference>
<evidence type="ECO:0000256" key="2">
    <source>
        <dbReference type="ARBA" id="ARBA00037999"/>
    </source>
</evidence>
<dbReference type="GO" id="GO:0000271">
    <property type="term" value="P:polysaccharide biosynthetic process"/>
    <property type="evidence" value="ECO:0007669"/>
    <property type="project" value="TreeGrafter"/>
</dbReference>